<dbReference type="OrthoDB" id="2102561at2759"/>
<sequence length="114" mass="12943">MTQYTFSDFKAVEILVAGVDSGFGSEIVVNLYQYGGYIIYATCLTKEAVEKYQARDSSRLPAVQVDVTKQDDVNQLRAQVEAEGPQVLHCPQRRRYVLFILVLRYEPSVSFPML</sequence>
<dbReference type="InterPro" id="IPR002347">
    <property type="entry name" value="SDR_fam"/>
</dbReference>
<reference evidence="1 2" key="1">
    <citation type="submission" date="2016-05" db="EMBL/GenBank/DDBJ databases">
        <title>Genome sequencing reveals origins of a unique bacterial endosymbiosis in the earliest lineages of terrestrial Fungi.</title>
        <authorList>
            <consortium name="DOE Joint Genome Institute"/>
            <person name="Uehling J."/>
            <person name="Gryganskyi A."/>
            <person name="Hameed K."/>
            <person name="Tschaplinski T."/>
            <person name="Misztal P."/>
            <person name="Wu S."/>
            <person name="Desiro A."/>
            <person name="Vande Pol N."/>
            <person name="Du Z.-Y."/>
            <person name="Zienkiewicz A."/>
            <person name="Zienkiewicz K."/>
            <person name="Morin E."/>
            <person name="Tisserant E."/>
            <person name="Splivallo R."/>
            <person name="Hainaut M."/>
            <person name="Henrissat B."/>
            <person name="Ohm R."/>
            <person name="Kuo A."/>
            <person name="Yan J."/>
            <person name="Lipzen A."/>
            <person name="Nolan M."/>
            <person name="Labutti K."/>
            <person name="Barry K."/>
            <person name="Goldstein A."/>
            <person name="Labbe J."/>
            <person name="Schadt C."/>
            <person name="Tuskan G."/>
            <person name="Grigoriev I."/>
            <person name="Martin F."/>
            <person name="Vilgalys R."/>
            <person name="Bonito G."/>
        </authorList>
    </citation>
    <scope>NUCLEOTIDE SEQUENCE [LARGE SCALE GENOMIC DNA]</scope>
    <source>
        <strain evidence="1 2">AG-77</strain>
    </source>
</reference>
<evidence type="ECO:0000313" key="1">
    <source>
        <dbReference type="EMBL" id="OAQ33771.1"/>
    </source>
</evidence>
<dbReference type="PANTHER" id="PTHR43313">
    <property type="entry name" value="SHORT-CHAIN DEHYDROGENASE/REDUCTASE FAMILY 9C"/>
    <property type="match status" value="1"/>
</dbReference>
<organism evidence="1 2">
    <name type="scientific">Linnemannia elongata AG-77</name>
    <dbReference type="NCBI Taxonomy" id="1314771"/>
    <lineage>
        <taxon>Eukaryota</taxon>
        <taxon>Fungi</taxon>
        <taxon>Fungi incertae sedis</taxon>
        <taxon>Mucoromycota</taxon>
        <taxon>Mortierellomycotina</taxon>
        <taxon>Mortierellomycetes</taxon>
        <taxon>Mortierellales</taxon>
        <taxon>Mortierellaceae</taxon>
        <taxon>Linnemannia</taxon>
    </lineage>
</organism>
<dbReference type="AlphaFoldDB" id="A0A197KAQ5"/>
<dbReference type="InterPro" id="IPR036291">
    <property type="entry name" value="NAD(P)-bd_dom_sf"/>
</dbReference>
<protein>
    <recommendedName>
        <fullName evidence="3">NAD(P)-binding protein</fullName>
    </recommendedName>
</protein>
<dbReference type="GO" id="GO:0008202">
    <property type="term" value="P:steroid metabolic process"/>
    <property type="evidence" value="ECO:0007669"/>
    <property type="project" value="TreeGrafter"/>
</dbReference>
<dbReference type="Proteomes" id="UP000078512">
    <property type="component" value="Unassembled WGS sequence"/>
</dbReference>
<dbReference type="Gene3D" id="3.40.50.720">
    <property type="entry name" value="NAD(P)-binding Rossmann-like Domain"/>
    <property type="match status" value="1"/>
</dbReference>
<dbReference type="Pfam" id="PF00106">
    <property type="entry name" value="adh_short"/>
    <property type="match status" value="1"/>
</dbReference>
<dbReference type="EMBL" id="KV442020">
    <property type="protein sequence ID" value="OAQ33771.1"/>
    <property type="molecule type" value="Genomic_DNA"/>
</dbReference>
<gene>
    <name evidence="1" type="ORF">K457DRAFT_122220</name>
</gene>
<accession>A0A197KAQ5</accession>
<dbReference type="PANTHER" id="PTHR43313:SF1">
    <property type="entry name" value="3BETA-HYDROXYSTEROID DEHYDROGENASE DHS-16"/>
    <property type="match status" value="1"/>
</dbReference>
<dbReference type="SUPFAM" id="SSF51735">
    <property type="entry name" value="NAD(P)-binding Rossmann-fold domains"/>
    <property type="match status" value="1"/>
</dbReference>
<keyword evidence="2" id="KW-1185">Reference proteome</keyword>
<proteinExistence type="predicted"/>
<evidence type="ECO:0000313" key="2">
    <source>
        <dbReference type="Proteomes" id="UP000078512"/>
    </source>
</evidence>
<evidence type="ECO:0008006" key="3">
    <source>
        <dbReference type="Google" id="ProtNLM"/>
    </source>
</evidence>
<dbReference type="GO" id="GO:0016491">
    <property type="term" value="F:oxidoreductase activity"/>
    <property type="evidence" value="ECO:0007669"/>
    <property type="project" value="TreeGrafter"/>
</dbReference>
<name>A0A197KAQ5_9FUNG</name>